<sequence>MSWAVSVFENGKLYQRIQYKDKNKALNEFHRQGAKYGGSKCHEVELKEVSNG</sequence>
<name>A0A8S5QMB2_9CAUD</name>
<accession>A0A8S5QMB2</accession>
<organism evidence="1">
    <name type="scientific">Siphoviridae sp. ctzjp2</name>
    <dbReference type="NCBI Taxonomy" id="2826532"/>
    <lineage>
        <taxon>Viruses</taxon>
        <taxon>Duplodnaviria</taxon>
        <taxon>Heunggongvirae</taxon>
        <taxon>Uroviricota</taxon>
        <taxon>Caudoviricetes</taxon>
    </lineage>
</organism>
<dbReference type="EMBL" id="BK015693">
    <property type="protein sequence ID" value="DAE20390.1"/>
    <property type="molecule type" value="Genomic_DNA"/>
</dbReference>
<protein>
    <submittedName>
        <fullName evidence="1">Uncharacterized protein</fullName>
    </submittedName>
</protein>
<proteinExistence type="predicted"/>
<evidence type="ECO:0000313" key="1">
    <source>
        <dbReference type="EMBL" id="DAE20390.1"/>
    </source>
</evidence>
<reference evidence="1" key="1">
    <citation type="journal article" date="2021" name="Proc. Natl. Acad. Sci. U.S.A.">
        <title>A Catalog of Tens of Thousands of Viruses from Human Metagenomes Reveals Hidden Associations with Chronic Diseases.</title>
        <authorList>
            <person name="Tisza M.J."/>
            <person name="Buck C.B."/>
        </authorList>
    </citation>
    <scope>NUCLEOTIDE SEQUENCE</scope>
    <source>
        <strain evidence="1">Ctzjp2</strain>
    </source>
</reference>